<dbReference type="PROSITE" id="PS50110">
    <property type="entry name" value="RESPONSE_REGULATORY"/>
    <property type="match status" value="2"/>
</dbReference>
<feature type="domain" description="Response regulatory" evidence="2">
    <location>
        <begin position="125"/>
        <end position="241"/>
    </location>
</feature>
<sequence length="242" mass="26461">MAAKSLKILIVDDDADAADSLAELFEMEDHSVTVAYSGDEAIAAYKTVDFDVAFMDIMMPGKNGVESFFEIRKLKPDAQVYMMTGYSVEQLVKQAIDHGAMGVIGKPVDPRKVLAMLDDVKPDGIVLIAEDDPDFGPQLEELITTSGFQCKLVKSGDEALKTVSEQTVDVMILDLNLPVIDGIEVYTQLQKKERNIPTIIITGHAAEHAESLASMRDMEVTGILNKPFDPSILLSRLEELAA</sequence>
<dbReference type="InterPro" id="IPR050595">
    <property type="entry name" value="Bact_response_regulator"/>
</dbReference>
<keyword evidence="1" id="KW-0597">Phosphoprotein</keyword>
<dbReference type="SUPFAM" id="SSF52172">
    <property type="entry name" value="CheY-like"/>
    <property type="match status" value="2"/>
</dbReference>
<dbReference type="EMBL" id="UOEC01000035">
    <property type="protein sequence ID" value="VAV87920.1"/>
    <property type="molecule type" value="Genomic_DNA"/>
</dbReference>
<dbReference type="Pfam" id="PF00072">
    <property type="entry name" value="Response_reg"/>
    <property type="match status" value="2"/>
</dbReference>
<dbReference type="InterPro" id="IPR011006">
    <property type="entry name" value="CheY-like_superfamily"/>
</dbReference>
<dbReference type="GO" id="GO:0000160">
    <property type="term" value="P:phosphorelay signal transduction system"/>
    <property type="evidence" value="ECO:0007669"/>
    <property type="project" value="InterPro"/>
</dbReference>
<protein>
    <recommendedName>
        <fullName evidence="2">Response regulatory domain-containing protein</fullName>
    </recommendedName>
</protein>
<evidence type="ECO:0000259" key="2">
    <source>
        <dbReference type="PROSITE" id="PS50110"/>
    </source>
</evidence>
<dbReference type="PANTHER" id="PTHR44591:SF3">
    <property type="entry name" value="RESPONSE REGULATORY DOMAIN-CONTAINING PROTEIN"/>
    <property type="match status" value="1"/>
</dbReference>
<feature type="domain" description="Response regulatory" evidence="2">
    <location>
        <begin position="7"/>
        <end position="121"/>
    </location>
</feature>
<evidence type="ECO:0000313" key="3">
    <source>
        <dbReference type="EMBL" id="VAV87920.1"/>
    </source>
</evidence>
<organism evidence="3">
    <name type="scientific">hydrothermal vent metagenome</name>
    <dbReference type="NCBI Taxonomy" id="652676"/>
    <lineage>
        <taxon>unclassified sequences</taxon>
        <taxon>metagenomes</taxon>
        <taxon>ecological metagenomes</taxon>
    </lineage>
</organism>
<gene>
    <name evidence="3" type="ORF">MNBD_ALPHA08-2398</name>
</gene>
<evidence type="ECO:0000256" key="1">
    <source>
        <dbReference type="ARBA" id="ARBA00022553"/>
    </source>
</evidence>
<accession>A0A3B0R3S5</accession>
<dbReference type="AlphaFoldDB" id="A0A3B0R3S5"/>
<dbReference type="InterPro" id="IPR001789">
    <property type="entry name" value="Sig_transdc_resp-reg_receiver"/>
</dbReference>
<dbReference type="SMART" id="SM00448">
    <property type="entry name" value="REC"/>
    <property type="match status" value="2"/>
</dbReference>
<dbReference type="PANTHER" id="PTHR44591">
    <property type="entry name" value="STRESS RESPONSE REGULATOR PROTEIN 1"/>
    <property type="match status" value="1"/>
</dbReference>
<dbReference type="Gene3D" id="3.40.50.2300">
    <property type="match status" value="2"/>
</dbReference>
<reference evidence="3" key="1">
    <citation type="submission" date="2018-06" db="EMBL/GenBank/DDBJ databases">
        <authorList>
            <person name="Zhirakovskaya E."/>
        </authorList>
    </citation>
    <scope>NUCLEOTIDE SEQUENCE</scope>
</reference>
<dbReference type="CDD" id="cd00156">
    <property type="entry name" value="REC"/>
    <property type="match status" value="2"/>
</dbReference>
<name>A0A3B0R3S5_9ZZZZ</name>
<proteinExistence type="predicted"/>